<evidence type="ECO:0000313" key="4">
    <source>
        <dbReference type="Proteomes" id="UP001205890"/>
    </source>
</evidence>
<feature type="compositionally biased region" description="Low complexity" evidence="1">
    <location>
        <begin position="195"/>
        <end position="214"/>
    </location>
</feature>
<evidence type="ECO:0000313" key="3">
    <source>
        <dbReference type="EMBL" id="MCP8940952.1"/>
    </source>
</evidence>
<keyword evidence="4" id="KW-1185">Reference proteome</keyword>
<gene>
    <name evidence="3" type="ORF">NK718_20695</name>
</gene>
<feature type="chain" id="PRO_5045484448" evidence="2">
    <location>
        <begin position="23"/>
        <end position="244"/>
    </location>
</feature>
<feature type="region of interest" description="Disordered" evidence="1">
    <location>
        <begin position="195"/>
        <end position="244"/>
    </location>
</feature>
<feature type="signal peptide" evidence="2">
    <location>
        <begin position="1"/>
        <end position="22"/>
    </location>
</feature>
<feature type="compositionally biased region" description="Low complexity" evidence="1">
    <location>
        <begin position="234"/>
        <end position="244"/>
    </location>
</feature>
<protein>
    <submittedName>
        <fullName evidence="3">Uncharacterized protein</fullName>
    </submittedName>
</protein>
<sequence>MNYRLVGWTCAALAWGTLGASADANRVVQEWTCTANGQYGLEIPASGEARSYLREAKVPLRITLRESNGRPGHTVEMKFVGYPSLAGFGHAFIDDSGSSVAFTSDVLRAVSTSAPSGPKVLIVERDGRGWRFLTSTTTLVTSQYASQLSRRTGAHVVVKPQSSNLLFTGECNPSERIADANPGDITATVRQRTRTAAAPQRLRTAAAPEAAPQPADDDAGEAIEAPGLPPPPAMGLGARPAGSH</sequence>
<comment type="caution">
    <text evidence="3">The sequence shown here is derived from an EMBL/GenBank/DDBJ whole genome shotgun (WGS) entry which is preliminary data.</text>
</comment>
<evidence type="ECO:0000256" key="1">
    <source>
        <dbReference type="SAM" id="MobiDB-lite"/>
    </source>
</evidence>
<accession>A0ABT1LHG8</accession>
<name>A0ABT1LHG8_9HYPH</name>
<dbReference type="EMBL" id="JANCLU010000031">
    <property type="protein sequence ID" value="MCP8940952.1"/>
    <property type="molecule type" value="Genomic_DNA"/>
</dbReference>
<dbReference type="Proteomes" id="UP001205890">
    <property type="component" value="Unassembled WGS sequence"/>
</dbReference>
<reference evidence="3 4" key="1">
    <citation type="submission" date="2022-07" db="EMBL/GenBank/DDBJ databases">
        <authorList>
            <person name="Li W.-J."/>
            <person name="Deng Q.-Q."/>
        </authorList>
    </citation>
    <scope>NUCLEOTIDE SEQUENCE [LARGE SCALE GENOMIC DNA]</scope>
    <source>
        <strain evidence="3 4">SYSU M60028</strain>
    </source>
</reference>
<proteinExistence type="predicted"/>
<keyword evidence="2" id="KW-0732">Signal</keyword>
<dbReference type="RefSeq" id="WP_254746281.1">
    <property type="nucleotide sequence ID" value="NZ_JANCLU010000031.1"/>
</dbReference>
<evidence type="ECO:0000256" key="2">
    <source>
        <dbReference type="SAM" id="SignalP"/>
    </source>
</evidence>
<organism evidence="3 4">
    <name type="scientific">Alsobacter ponti</name>
    <dbReference type="NCBI Taxonomy" id="2962936"/>
    <lineage>
        <taxon>Bacteria</taxon>
        <taxon>Pseudomonadati</taxon>
        <taxon>Pseudomonadota</taxon>
        <taxon>Alphaproteobacteria</taxon>
        <taxon>Hyphomicrobiales</taxon>
        <taxon>Alsobacteraceae</taxon>
        <taxon>Alsobacter</taxon>
    </lineage>
</organism>